<keyword evidence="1" id="KW-0812">Transmembrane</keyword>
<dbReference type="EMBL" id="CP038631">
    <property type="protein sequence ID" value="QCC45142.1"/>
    <property type="molecule type" value="Genomic_DNA"/>
</dbReference>
<dbReference type="Proteomes" id="UP000296216">
    <property type="component" value="Chromosome"/>
</dbReference>
<sequence>MTLTDVDGRAVARFLPGDVVVILVVILAGTLRHGTFTPQEYAGVLLPFLIGWLAAAPLVGAYSASTVASNRRAIVLAAGTWLAADLIGQLIRNTAAFPGNADPTFFLVMFATVTAGLAIARFITLVVVDLRGS</sequence>
<keyword evidence="1" id="KW-0472">Membrane</keyword>
<dbReference type="AlphaFoldDB" id="A0A4D6GX83"/>
<gene>
    <name evidence="3" type="ORF">APQ99_01811</name>
    <name evidence="2" type="ORF">HBSAL_07455</name>
</gene>
<reference evidence="2 4" key="1">
    <citation type="journal article" date="2019" name="Microbiol. Resour. Announc.">
        <title>The Genome Sequence of the Halobacterium salinarum Type Strain Is Closely Related to That of Laboratory Strains NRC-1 and R1.</title>
        <authorList>
            <person name="Pfeiffer F."/>
            <person name="Marchfelder A."/>
            <person name="Habermann B."/>
            <person name="Dyall-Smith M.L."/>
        </authorList>
    </citation>
    <scope>NUCLEOTIDE SEQUENCE [LARGE SCALE GENOMIC DNA]</scope>
    <source>
        <strain evidence="2">91-R6</strain>
        <strain evidence="4">ATCC 33171 / DSM 3754 / JCM 8978 / NBRC 102687 / NCIMB 764 / 91-R6</strain>
    </source>
</reference>
<dbReference type="Pfam" id="PF11255">
    <property type="entry name" value="DUF3054"/>
    <property type="match status" value="1"/>
</dbReference>
<keyword evidence="1" id="KW-1133">Transmembrane helix</keyword>
<evidence type="ECO:0000313" key="3">
    <source>
        <dbReference type="EMBL" id="TYO76252.1"/>
    </source>
</evidence>
<protein>
    <submittedName>
        <fullName evidence="2">DUF3054 family protein</fullName>
    </submittedName>
</protein>
<evidence type="ECO:0000313" key="4">
    <source>
        <dbReference type="Proteomes" id="UP000296216"/>
    </source>
</evidence>
<evidence type="ECO:0000313" key="2">
    <source>
        <dbReference type="EMBL" id="QCC45142.1"/>
    </source>
</evidence>
<accession>A0A4D6GX83</accession>
<organism evidence="2 4">
    <name type="scientific">Halobacterium salinarum (strain ATCC 33171 / DSM 3754 / JCM 8978 / NBRC 102687 / NCIMB 764 / 91-R6)</name>
    <dbReference type="NCBI Taxonomy" id="2597657"/>
    <lineage>
        <taxon>Archaea</taxon>
        <taxon>Methanobacteriati</taxon>
        <taxon>Methanobacteriota</taxon>
        <taxon>Stenosarchaea group</taxon>
        <taxon>Halobacteria</taxon>
        <taxon>Halobacteriales</taxon>
        <taxon>Halobacteriaceae</taxon>
        <taxon>Halobacterium</taxon>
    </lineage>
</organism>
<reference evidence="2" key="3">
    <citation type="journal article" name="MicrobiologyOpen">
        <title>Whole-genome comparison between the type strain of Halobacterium salinarum (DSM 3754(T)) and the laboratory strains R1 and NRC-1.</title>
        <authorList>
            <person name="Pfeiffer F."/>
            <person name="Losensky G."/>
            <person name="Marchfelder A."/>
            <person name="Habermann B."/>
            <person name="Dyall-Smith M."/>
        </authorList>
    </citation>
    <scope>NUCLEOTIDE SEQUENCE</scope>
    <source>
        <strain evidence="2">91-R6</strain>
    </source>
</reference>
<feature type="transmembrane region" description="Helical" evidence="1">
    <location>
        <begin position="41"/>
        <end position="61"/>
    </location>
</feature>
<name>A0A4D6GX83_HALS9</name>
<feature type="transmembrane region" description="Helical" evidence="1">
    <location>
        <begin position="104"/>
        <end position="128"/>
    </location>
</feature>
<dbReference type="Proteomes" id="UP000323075">
    <property type="component" value="Unassembled WGS sequence"/>
</dbReference>
<feature type="transmembrane region" description="Helical" evidence="1">
    <location>
        <begin position="12"/>
        <end position="29"/>
    </location>
</feature>
<reference evidence="3 5" key="2">
    <citation type="submission" date="2019-07" db="EMBL/GenBank/DDBJ databases">
        <title>Genomic Encyclopedia of Archaeal and Bacterial Type Strains, Phase II (KMG-II): from individual species to whole genera.</title>
        <authorList>
            <person name="Goeker M."/>
        </authorList>
    </citation>
    <scope>NUCLEOTIDE SEQUENCE [LARGE SCALE GENOMIC DNA]</scope>
    <source>
        <strain evidence="3 5">DSM 3754</strain>
    </source>
</reference>
<proteinExistence type="predicted"/>
<evidence type="ECO:0000313" key="5">
    <source>
        <dbReference type="Proteomes" id="UP000323075"/>
    </source>
</evidence>
<dbReference type="EMBL" id="VRYN01000003">
    <property type="protein sequence ID" value="TYO76252.1"/>
    <property type="molecule type" value="Genomic_DNA"/>
</dbReference>
<feature type="transmembrane region" description="Helical" evidence="1">
    <location>
        <begin position="73"/>
        <end position="92"/>
    </location>
</feature>
<dbReference type="RefSeq" id="WP_010902988.1">
    <property type="nucleotide sequence ID" value="NZ_VRYN01000003.1"/>
</dbReference>
<dbReference type="InterPro" id="IPR021414">
    <property type="entry name" value="DUF3054"/>
</dbReference>
<evidence type="ECO:0000256" key="1">
    <source>
        <dbReference type="SAM" id="Phobius"/>
    </source>
</evidence>
<dbReference type="GeneID" id="68694097"/>